<evidence type="ECO:0000256" key="11">
    <source>
        <dbReference type="SAM" id="MobiDB-lite"/>
    </source>
</evidence>
<evidence type="ECO:0000256" key="3">
    <source>
        <dbReference type="ARBA" id="ARBA00022448"/>
    </source>
</evidence>
<dbReference type="NCBIfam" id="TIGR01843">
    <property type="entry name" value="type_I_hlyD"/>
    <property type="match status" value="1"/>
</dbReference>
<evidence type="ECO:0000313" key="15">
    <source>
        <dbReference type="Proteomes" id="UP000078543"/>
    </source>
</evidence>
<dbReference type="PANTHER" id="PTHR30386">
    <property type="entry name" value="MEMBRANE FUSION SUBUNIT OF EMRAB-TOLC MULTIDRUG EFFLUX PUMP"/>
    <property type="match status" value="1"/>
</dbReference>
<comment type="subcellular location">
    <subcellularLocation>
        <location evidence="1 9">Cell inner membrane</location>
        <topology evidence="1 9">Single-pass membrane protein</topology>
    </subcellularLocation>
</comment>
<keyword evidence="6" id="KW-0812">Transmembrane</keyword>
<evidence type="ECO:0000259" key="13">
    <source>
        <dbReference type="Pfam" id="PF26002"/>
    </source>
</evidence>
<evidence type="ECO:0000256" key="8">
    <source>
        <dbReference type="ARBA" id="ARBA00023136"/>
    </source>
</evidence>
<dbReference type="PROSITE" id="PS00543">
    <property type="entry name" value="HLYD_FAMILY"/>
    <property type="match status" value="1"/>
</dbReference>
<dbReference type="Gene3D" id="2.40.30.170">
    <property type="match status" value="1"/>
</dbReference>
<evidence type="ECO:0000256" key="1">
    <source>
        <dbReference type="ARBA" id="ARBA00004377"/>
    </source>
</evidence>
<dbReference type="InterPro" id="IPR010129">
    <property type="entry name" value="T1SS_HlyD"/>
</dbReference>
<keyword evidence="10" id="KW-0175">Coiled coil</keyword>
<dbReference type="GO" id="GO:1990195">
    <property type="term" value="C:macrolide transmembrane transporter complex"/>
    <property type="evidence" value="ECO:0007669"/>
    <property type="project" value="InterPro"/>
</dbReference>
<dbReference type="GO" id="GO:1990961">
    <property type="term" value="P:xenobiotic detoxification by transmembrane export across the plasma membrane"/>
    <property type="evidence" value="ECO:0007669"/>
    <property type="project" value="InterPro"/>
</dbReference>
<dbReference type="Pfam" id="PF26002">
    <property type="entry name" value="Beta-barrel_AprE"/>
    <property type="match status" value="1"/>
</dbReference>
<comment type="caution">
    <text evidence="14">The sequence shown here is derived from an EMBL/GenBank/DDBJ whole genome shotgun (WGS) entry which is preliminary data.</text>
</comment>
<comment type="similarity">
    <text evidence="2 9">Belongs to the membrane fusion protein (MFP) (TC 8.A.1) family.</text>
</comment>
<dbReference type="GO" id="GO:0009306">
    <property type="term" value="P:protein secretion"/>
    <property type="evidence" value="ECO:0007669"/>
    <property type="project" value="InterPro"/>
</dbReference>
<dbReference type="AlphaFoldDB" id="A0A178N119"/>
<sequence length="532" mass="58050">MTEPPPLPPAPLPPAAPQPPPEMAGLALGQLGLPDAVPAPAPTGPAAWVHLVIGRLRRLLVADDPAAPPPPLALALTRIGAFLRWIGPQSAIPRKHEPANPQGGRLWTLGQSYPLPTWTTLSRFVMGATALSVVWALFARLDEVSVAQGDVVPEGKVKVIQHLEGGVVREILVSDGAEVKEGTPLMQLELSASSMNREELQVRLDGLVLQRARLQAELAGKDIIDFPAAEAARQPILVESEKRIFDSRRQALKATLSVMQDQVRGKHGEVQELDARQRAVLSNLRLVRERLAMSTELIKSGLTSRMDHVALQGQVEEQEGVLETLRASIPRAQAALAEAKGRIEEEQAKFIRQAQGELGEAELNLARTRELLSQASDQQRRTLLTSPIDGIVKNLRANTIGGVVRAGDPIMEIVPLHERLQIDVRLNPMDRGYVQVGQPATVKLTAYDYTTYGGLEGKVIMVAPDTTVGQDNQAFYRVVVQTEKAYLGDEGSKRAITAGMQATVDIHTGTRTVMEYLIKPVLKLRHEAFRER</sequence>
<dbReference type="OrthoDB" id="9810980at2"/>
<dbReference type="STRING" id="1437059.A6A05_06380"/>
<dbReference type="InterPro" id="IPR006144">
    <property type="entry name" value="Secretion_HlyD_CS"/>
</dbReference>
<dbReference type="Proteomes" id="UP000078543">
    <property type="component" value="Unassembled WGS sequence"/>
</dbReference>
<dbReference type="EMBL" id="LWQU01000032">
    <property type="protein sequence ID" value="OAN64505.1"/>
    <property type="molecule type" value="Genomic_DNA"/>
</dbReference>
<evidence type="ECO:0000256" key="10">
    <source>
        <dbReference type="SAM" id="Coils"/>
    </source>
</evidence>
<keyword evidence="8" id="KW-0472">Membrane</keyword>
<feature type="domain" description="AprE-like beta-barrel" evidence="13">
    <location>
        <begin position="421"/>
        <end position="509"/>
    </location>
</feature>
<feature type="compositionally biased region" description="Pro residues" evidence="11">
    <location>
        <begin position="1"/>
        <end position="22"/>
    </location>
</feature>
<feature type="domain" description="AprE-like long alpha-helical hairpin" evidence="12">
    <location>
        <begin position="195"/>
        <end position="378"/>
    </location>
</feature>
<dbReference type="GO" id="GO:0019898">
    <property type="term" value="C:extrinsic component of membrane"/>
    <property type="evidence" value="ECO:0007669"/>
    <property type="project" value="InterPro"/>
</dbReference>
<feature type="region of interest" description="Disordered" evidence="11">
    <location>
        <begin position="1"/>
        <end position="24"/>
    </location>
</feature>
<dbReference type="PANTHER" id="PTHR30386:SF26">
    <property type="entry name" value="TRANSPORT PROTEIN COMB"/>
    <property type="match status" value="1"/>
</dbReference>
<evidence type="ECO:0000256" key="2">
    <source>
        <dbReference type="ARBA" id="ARBA00009477"/>
    </source>
</evidence>
<keyword evidence="4 9" id="KW-1003">Cell membrane</keyword>
<dbReference type="InterPro" id="IPR030190">
    <property type="entry name" value="MacA_alpha-hairpin_sf"/>
</dbReference>
<dbReference type="Pfam" id="PF25994">
    <property type="entry name" value="HH_AprE"/>
    <property type="match status" value="1"/>
</dbReference>
<dbReference type="InterPro" id="IPR050739">
    <property type="entry name" value="MFP"/>
</dbReference>
<accession>A0A178N119</accession>
<evidence type="ECO:0000256" key="9">
    <source>
        <dbReference type="RuleBase" id="RU365093"/>
    </source>
</evidence>
<dbReference type="Gene3D" id="6.10.140.1990">
    <property type="match status" value="1"/>
</dbReference>
<evidence type="ECO:0000256" key="4">
    <source>
        <dbReference type="ARBA" id="ARBA00022475"/>
    </source>
</evidence>
<evidence type="ECO:0000259" key="12">
    <source>
        <dbReference type="Pfam" id="PF25994"/>
    </source>
</evidence>
<keyword evidence="3 9" id="KW-0813">Transport</keyword>
<reference evidence="14 15" key="1">
    <citation type="submission" date="2016-04" db="EMBL/GenBank/DDBJ databases">
        <title>Draft genome sequence of freshwater magnetotactic bacteria Magnetospirillum marisnigri SP-1 and Magnetospirillum moscoviense BB-1.</title>
        <authorList>
            <person name="Koziaeva V."/>
            <person name="Dziuba M.V."/>
            <person name="Ivanov T.M."/>
            <person name="Kuznetsov B."/>
            <person name="Grouzdev D.S."/>
        </authorList>
    </citation>
    <scope>NUCLEOTIDE SEQUENCE [LARGE SCALE GENOMIC DNA]</scope>
    <source>
        <strain evidence="14 15">BB-1</strain>
    </source>
</reference>
<keyword evidence="5 9" id="KW-0997">Cell inner membrane</keyword>
<proteinExistence type="inferred from homology"/>
<name>A0A178N119_9PROT</name>
<protein>
    <recommendedName>
        <fullName evidence="9">Membrane fusion protein (MFP) family protein</fullName>
    </recommendedName>
</protein>
<keyword evidence="7" id="KW-1133">Transmembrane helix</keyword>
<gene>
    <name evidence="14" type="ORF">A6A05_06380</name>
</gene>
<dbReference type="RefSeq" id="WP_068496967.1">
    <property type="nucleotide sequence ID" value="NZ_LWQU01000032.1"/>
</dbReference>
<organism evidence="14 15">
    <name type="scientific">Magnetospirillum moscoviense</name>
    <dbReference type="NCBI Taxonomy" id="1437059"/>
    <lineage>
        <taxon>Bacteria</taxon>
        <taxon>Pseudomonadati</taxon>
        <taxon>Pseudomonadota</taxon>
        <taxon>Alphaproteobacteria</taxon>
        <taxon>Rhodospirillales</taxon>
        <taxon>Rhodospirillaceae</taxon>
        <taxon>Magnetospirillum</taxon>
    </lineage>
</organism>
<evidence type="ECO:0000256" key="5">
    <source>
        <dbReference type="ARBA" id="ARBA00022519"/>
    </source>
</evidence>
<evidence type="ECO:0000313" key="14">
    <source>
        <dbReference type="EMBL" id="OAN64505.1"/>
    </source>
</evidence>
<dbReference type="GO" id="GO:0005886">
    <property type="term" value="C:plasma membrane"/>
    <property type="evidence" value="ECO:0007669"/>
    <property type="project" value="UniProtKB-SubCell"/>
</dbReference>
<dbReference type="PRINTS" id="PR01490">
    <property type="entry name" value="RTXTOXIND"/>
</dbReference>
<keyword evidence="15" id="KW-1185">Reference proteome</keyword>
<evidence type="ECO:0000256" key="7">
    <source>
        <dbReference type="ARBA" id="ARBA00022989"/>
    </source>
</evidence>
<evidence type="ECO:0000256" key="6">
    <source>
        <dbReference type="ARBA" id="ARBA00022692"/>
    </source>
</evidence>
<dbReference type="InterPro" id="IPR058982">
    <property type="entry name" value="Beta-barrel_AprE"/>
</dbReference>
<dbReference type="InterPro" id="IPR058781">
    <property type="entry name" value="HH_AprE-like"/>
</dbReference>
<feature type="coiled-coil region" evidence="10">
    <location>
        <begin position="322"/>
        <end position="378"/>
    </location>
</feature>